<dbReference type="Proteomes" id="UP000216411">
    <property type="component" value="Unassembled WGS sequence"/>
</dbReference>
<dbReference type="InterPro" id="IPR050397">
    <property type="entry name" value="Env_Response_Regulators"/>
</dbReference>
<dbReference type="CDD" id="cd00038">
    <property type="entry name" value="CAP_ED"/>
    <property type="match status" value="1"/>
</dbReference>
<dbReference type="Gene3D" id="1.10.10.10">
    <property type="entry name" value="Winged helix-like DNA-binding domain superfamily/Winged helix DNA-binding domain"/>
    <property type="match status" value="1"/>
</dbReference>
<evidence type="ECO:0000313" key="8">
    <source>
        <dbReference type="Proteomes" id="UP000247523"/>
    </source>
</evidence>
<keyword evidence="3" id="KW-0804">Transcription</keyword>
<keyword evidence="2" id="KW-0238">DNA-binding</keyword>
<dbReference type="GO" id="GO:0003700">
    <property type="term" value="F:DNA-binding transcription factor activity"/>
    <property type="evidence" value="ECO:0007669"/>
    <property type="project" value="TreeGrafter"/>
</dbReference>
<feature type="domain" description="HTH crp-type" evidence="4">
    <location>
        <begin position="152"/>
        <end position="218"/>
    </location>
</feature>
<dbReference type="InterPro" id="IPR012318">
    <property type="entry name" value="HTH_CRP"/>
</dbReference>
<dbReference type="EMBL" id="QICS01000002">
    <property type="protein sequence ID" value="PXV93277.1"/>
    <property type="molecule type" value="Genomic_DNA"/>
</dbReference>
<gene>
    <name evidence="5" type="ORF">C8E03_10244</name>
    <name evidence="6" type="ORF">CG710_007095</name>
</gene>
<dbReference type="InterPro" id="IPR000595">
    <property type="entry name" value="cNMP-bd_dom"/>
</dbReference>
<evidence type="ECO:0000259" key="4">
    <source>
        <dbReference type="PROSITE" id="PS51063"/>
    </source>
</evidence>
<protein>
    <submittedName>
        <fullName evidence="5 6">CRP/FNR family transcriptional regulator</fullName>
    </submittedName>
</protein>
<dbReference type="GO" id="GO:0003677">
    <property type="term" value="F:DNA binding"/>
    <property type="evidence" value="ECO:0007669"/>
    <property type="project" value="UniProtKB-KW"/>
</dbReference>
<accession>A0A255ILP7</accession>
<name>A0A255ILP7_9FIRM</name>
<reference evidence="6 7" key="1">
    <citation type="journal article" date="2017" name="Genome Announc.">
        <title>Draft Genome Sequence of a Sporulating and Motile Strain of Lachnotalea glycerini Isolated from Water in Quebec City, Canada.</title>
        <authorList>
            <person name="Maheux A.F."/>
            <person name="Boudreau D.K."/>
            <person name="Berube E."/>
            <person name="Boissinot M."/>
            <person name="Raymond F."/>
            <person name="Brodeur S."/>
            <person name="Corbeil J."/>
            <person name="Isabel S."/>
            <person name="Omar R.F."/>
            <person name="Bergeron M.G."/>
        </authorList>
    </citation>
    <scope>NUCLEOTIDE SEQUENCE [LARGE SCALE GENOMIC DNA]</scope>
    <source>
        <strain evidence="6 7">CCRI-19302</strain>
    </source>
</reference>
<dbReference type="InterPro" id="IPR036390">
    <property type="entry name" value="WH_DNA-bd_sf"/>
</dbReference>
<dbReference type="PANTHER" id="PTHR24567:SF74">
    <property type="entry name" value="HTH-TYPE TRANSCRIPTIONAL REGULATOR ARCR"/>
    <property type="match status" value="1"/>
</dbReference>
<dbReference type="PANTHER" id="PTHR24567">
    <property type="entry name" value="CRP FAMILY TRANSCRIPTIONAL REGULATORY PROTEIN"/>
    <property type="match status" value="1"/>
</dbReference>
<dbReference type="RefSeq" id="WP_094376380.1">
    <property type="nucleotide sequence ID" value="NZ_NOKA02000008.1"/>
</dbReference>
<dbReference type="AlphaFoldDB" id="A0A255ILP7"/>
<dbReference type="SMART" id="SM00419">
    <property type="entry name" value="HTH_CRP"/>
    <property type="match status" value="1"/>
</dbReference>
<evidence type="ECO:0000256" key="3">
    <source>
        <dbReference type="ARBA" id="ARBA00023163"/>
    </source>
</evidence>
<dbReference type="Pfam" id="PF13545">
    <property type="entry name" value="HTH_Crp_2"/>
    <property type="match status" value="1"/>
</dbReference>
<dbReference type="InterPro" id="IPR018490">
    <property type="entry name" value="cNMP-bd_dom_sf"/>
</dbReference>
<dbReference type="Pfam" id="PF00027">
    <property type="entry name" value="cNMP_binding"/>
    <property type="match status" value="1"/>
</dbReference>
<dbReference type="OrthoDB" id="9776746at2"/>
<evidence type="ECO:0000256" key="2">
    <source>
        <dbReference type="ARBA" id="ARBA00023125"/>
    </source>
</evidence>
<dbReference type="GO" id="GO:0005829">
    <property type="term" value="C:cytosol"/>
    <property type="evidence" value="ECO:0007669"/>
    <property type="project" value="TreeGrafter"/>
</dbReference>
<dbReference type="InterPro" id="IPR036388">
    <property type="entry name" value="WH-like_DNA-bd_sf"/>
</dbReference>
<organism evidence="5 8">
    <name type="scientific">Lachnotalea glycerini</name>
    <dbReference type="NCBI Taxonomy" id="1763509"/>
    <lineage>
        <taxon>Bacteria</taxon>
        <taxon>Bacillati</taxon>
        <taxon>Bacillota</taxon>
        <taxon>Clostridia</taxon>
        <taxon>Lachnospirales</taxon>
        <taxon>Lachnospiraceae</taxon>
        <taxon>Lachnotalea</taxon>
    </lineage>
</organism>
<dbReference type="PRINTS" id="PR00034">
    <property type="entry name" value="HTHCRP"/>
</dbReference>
<evidence type="ECO:0000313" key="5">
    <source>
        <dbReference type="EMBL" id="PXV93277.1"/>
    </source>
</evidence>
<sequence>MLEKDDLTYVTSRLSFWDKLNNDEKNIIKSNATKVFYSKGSKLYSPTSECLGVLLVRSGELRVYILSEDGRDITLYRISAGDTCVLSASCILNSITFDVEIDAEMDTDAYLINIGAFSKLKNQNVYVENFAYKNAIERFSDVMWSMEQILFMRFDKRLAIFLLDELAKTNSSSINITQEQIAKYVGSAREVVSRMLKVFQSQGILEQSRGCIHITDKEKLRALV</sequence>
<dbReference type="SUPFAM" id="SSF51206">
    <property type="entry name" value="cAMP-binding domain-like"/>
    <property type="match status" value="1"/>
</dbReference>
<dbReference type="Gene3D" id="2.60.120.10">
    <property type="entry name" value="Jelly Rolls"/>
    <property type="match status" value="1"/>
</dbReference>
<evidence type="ECO:0000313" key="6">
    <source>
        <dbReference type="EMBL" id="RDY31905.1"/>
    </source>
</evidence>
<reference evidence="5 8" key="2">
    <citation type="submission" date="2018-05" db="EMBL/GenBank/DDBJ databases">
        <title>Genomic Encyclopedia of Type Strains, Phase IV (KMG-IV): sequencing the most valuable type-strain genomes for metagenomic binning, comparative biology and taxonomic classification.</title>
        <authorList>
            <person name="Goeker M."/>
        </authorList>
    </citation>
    <scope>NUCLEOTIDE SEQUENCE [LARGE SCALE GENOMIC DNA]</scope>
    <source>
        <strain evidence="5 8">DSM 28816</strain>
    </source>
</reference>
<evidence type="ECO:0000256" key="1">
    <source>
        <dbReference type="ARBA" id="ARBA00023015"/>
    </source>
</evidence>
<dbReference type="EMBL" id="NOKA02000008">
    <property type="protein sequence ID" value="RDY31905.1"/>
    <property type="molecule type" value="Genomic_DNA"/>
</dbReference>
<dbReference type="InterPro" id="IPR014710">
    <property type="entry name" value="RmlC-like_jellyroll"/>
</dbReference>
<proteinExistence type="predicted"/>
<dbReference type="SUPFAM" id="SSF46785">
    <property type="entry name" value="Winged helix' DNA-binding domain"/>
    <property type="match status" value="1"/>
</dbReference>
<evidence type="ECO:0000313" key="7">
    <source>
        <dbReference type="Proteomes" id="UP000216411"/>
    </source>
</evidence>
<dbReference type="Proteomes" id="UP000247523">
    <property type="component" value="Unassembled WGS sequence"/>
</dbReference>
<keyword evidence="1" id="KW-0805">Transcription regulation</keyword>
<keyword evidence="7" id="KW-1185">Reference proteome</keyword>
<reference evidence="6" key="3">
    <citation type="submission" date="2018-07" db="EMBL/GenBank/DDBJ databases">
        <authorList>
            <person name="Quirk P.G."/>
            <person name="Krulwich T.A."/>
        </authorList>
    </citation>
    <scope>NUCLEOTIDE SEQUENCE</scope>
    <source>
        <strain evidence="6">CCRI-19302</strain>
    </source>
</reference>
<dbReference type="PROSITE" id="PS51063">
    <property type="entry name" value="HTH_CRP_2"/>
    <property type="match status" value="1"/>
</dbReference>
<comment type="caution">
    <text evidence="5">The sequence shown here is derived from an EMBL/GenBank/DDBJ whole genome shotgun (WGS) entry which is preliminary data.</text>
</comment>